<dbReference type="Proteomes" id="UP000815677">
    <property type="component" value="Unassembled WGS sequence"/>
</dbReference>
<gene>
    <name evidence="1" type="ORF">MCHLO_11644</name>
</gene>
<organism evidence="1 2">
    <name type="scientific">Mycena chlorophos</name>
    <name type="common">Agaric fungus</name>
    <name type="synonym">Agaricus chlorophos</name>
    <dbReference type="NCBI Taxonomy" id="658473"/>
    <lineage>
        <taxon>Eukaryota</taxon>
        <taxon>Fungi</taxon>
        <taxon>Dikarya</taxon>
        <taxon>Basidiomycota</taxon>
        <taxon>Agaricomycotina</taxon>
        <taxon>Agaricomycetes</taxon>
        <taxon>Agaricomycetidae</taxon>
        <taxon>Agaricales</taxon>
        <taxon>Marasmiineae</taxon>
        <taxon>Mycenaceae</taxon>
        <taxon>Mycena</taxon>
    </lineage>
</organism>
<dbReference type="EMBL" id="DF848767">
    <property type="protein sequence ID" value="GAT54822.1"/>
    <property type="molecule type" value="Genomic_DNA"/>
</dbReference>
<evidence type="ECO:0000313" key="1">
    <source>
        <dbReference type="EMBL" id="GAT54822.1"/>
    </source>
</evidence>
<sequence>MTAGAPSTQHAVGSKEPDHSCGWFRHVLDEAIQDVMGLPFACSAPDSDSTYTQYAQRLAYSIGVGERPSS</sequence>
<reference evidence="1" key="1">
    <citation type="submission" date="2014-09" db="EMBL/GenBank/DDBJ databases">
        <title>Genome sequence of the luminous mushroom Mycena chlorophos for searching fungal bioluminescence genes.</title>
        <authorList>
            <person name="Tanaka Y."/>
            <person name="Kasuga D."/>
            <person name="Oba Y."/>
            <person name="Hase S."/>
            <person name="Sato K."/>
            <person name="Oba Y."/>
            <person name="Sakakibara Y."/>
        </authorList>
    </citation>
    <scope>NUCLEOTIDE SEQUENCE</scope>
</reference>
<name>A0ABQ0LV15_MYCCL</name>
<protein>
    <submittedName>
        <fullName evidence="1">Uncharacterized protein</fullName>
    </submittedName>
</protein>
<keyword evidence="2" id="KW-1185">Reference proteome</keyword>
<accession>A0ABQ0LV15</accession>
<evidence type="ECO:0000313" key="2">
    <source>
        <dbReference type="Proteomes" id="UP000815677"/>
    </source>
</evidence>
<proteinExistence type="predicted"/>